<dbReference type="Proteomes" id="UP000221080">
    <property type="component" value="Chromosome 20"/>
</dbReference>
<dbReference type="PANTHER" id="PTHR24023:SF1082">
    <property type="entry name" value="COLLAGEN TRIPLE HELIX REPEAT"/>
    <property type="match status" value="1"/>
</dbReference>
<feature type="compositionally biased region" description="Basic and acidic residues" evidence="8">
    <location>
        <begin position="432"/>
        <end position="445"/>
    </location>
</feature>
<evidence type="ECO:0000256" key="7">
    <source>
        <dbReference type="ARBA" id="ARBA00023180"/>
    </source>
</evidence>
<dbReference type="Pfam" id="PF01391">
    <property type="entry name" value="Collagen"/>
    <property type="match status" value="5"/>
</dbReference>
<dbReference type="SMART" id="SM00327">
    <property type="entry name" value="VWA"/>
    <property type="match status" value="1"/>
</dbReference>
<keyword evidence="10" id="KW-1185">Reference proteome</keyword>
<feature type="compositionally biased region" description="Pro residues" evidence="8">
    <location>
        <begin position="526"/>
        <end position="537"/>
    </location>
</feature>
<dbReference type="GO" id="GO:0005615">
    <property type="term" value="C:extracellular space"/>
    <property type="evidence" value="ECO:0007669"/>
    <property type="project" value="TreeGrafter"/>
</dbReference>
<evidence type="ECO:0000256" key="9">
    <source>
        <dbReference type="SAM" id="SignalP"/>
    </source>
</evidence>
<dbReference type="InterPro" id="IPR050149">
    <property type="entry name" value="Collagen_superfamily"/>
</dbReference>
<reference evidence="10" key="1">
    <citation type="journal article" date="2016" name="Nat. Commun.">
        <title>The channel catfish genome sequence provides insights into the evolution of scale formation in teleosts.</title>
        <authorList>
            <person name="Liu Z."/>
            <person name="Liu S."/>
            <person name="Yao J."/>
            <person name="Bao L."/>
            <person name="Zhang J."/>
            <person name="Li Y."/>
            <person name="Jiang C."/>
            <person name="Sun L."/>
            <person name="Wang R."/>
            <person name="Zhang Y."/>
            <person name="Zhou T."/>
            <person name="Zeng Q."/>
            <person name="Fu Q."/>
            <person name="Gao S."/>
            <person name="Li N."/>
            <person name="Koren S."/>
            <person name="Jiang Y."/>
            <person name="Zimin A."/>
            <person name="Xu P."/>
            <person name="Phillippy A.M."/>
            <person name="Geng X."/>
            <person name="Song L."/>
            <person name="Sun F."/>
            <person name="Li C."/>
            <person name="Wang X."/>
            <person name="Chen A."/>
            <person name="Jin Y."/>
            <person name="Yuan Z."/>
            <person name="Yang Y."/>
            <person name="Tan S."/>
            <person name="Peatman E."/>
            <person name="Lu J."/>
            <person name="Qin Z."/>
            <person name="Dunham R."/>
            <person name="Li Z."/>
            <person name="Sonstegard T."/>
            <person name="Feng J."/>
            <person name="Danzmann R.G."/>
            <person name="Schroeder S."/>
            <person name="Scheffler B."/>
            <person name="Duke M.V."/>
            <person name="Ballard L."/>
            <person name="Kucuktas H."/>
            <person name="Kaltenboeck L."/>
            <person name="Liu H."/>
            <person name="Armbruster J."/>
            <person name="Xie Y."/>
            <person name="Kirby M.L."/>
            <person name="Tian Y."/>
            <person name="Flanagan M.E."/>
            <person name="Mu W."/>
            <person name="Waldbieser G.C."/>
        </authorList>
    </citation>
    <scope>NUCLEOTIDE SEQUENCE [LARGE SCALE GENOMIC DNA]</scope>
    <source>
        <strain evidence="10">SDA103</strain>
    </source>
</reference>
<keyword evidence="6 11" id="KW-0176">Collagen</keyword>
<dbReference type="SUPFAM" id="SSF53300">
    <property type="entry name" value="vWA-like"/>
    <property type="match status" value="1"/>
</dbReference>
<dbReference type="InterPro" id="IPR008160">
    <property type="entry name" value="Collagen"/>
</dbReference>
<dbReference type="OrthoDB" id="10256829at2759"/>
<feature type="signal peptide" evidence="9">
    <location>
        <begin position="1"/>
        <end position="20"/>
    </location>
</feature>
<dbReference type="GeneID" id="108280813"/>
<evidence type="ECO:0000256" key="3">
    <source>
        <dbReference type="ARBA" id="ARBA00022530"/>
    </source>
</evidence>
<dbReference type="GO" id="GO:0031012">
    <property type="term" value="C:extracellular matrix"/>
    <property type="evidence" value="ECO:0007669"/>
    <property type="project" value="TreeGrafter"/>
</dbReference>
<comment type="subcellular location">
    <subcellularLocation>
        <location evidence="1">Secreted</location>
        <location evidence="1">Extracellular space</location>
        <location evidence="1">Extracellular matrix</location>
    </subcellularLocation>
</comment>
<evidence type="ECO:0000256" key="2">
    <source>
        <dbReference type="ARBA" id="ARBA00022525"/>
    </source>
</evidence>
<evidence type="ECO:0000313" key="11">
    <source>
        <dbReference type="RefSeq" id="XP_017351729.1"/>
    </source>
</evidence>
<dbReference type="PRINTS" id="PR00453">
    <property type="entry name" value="VWFADOMAIN"/>
</dbReference>
<keyword evidence="5" id="KW-0677">Repeat</keyword>
<keyword evidence="4 9" id="KW-0732">Signal</keyword>
<keyword evidence="2" id="KW-0964">Secreted</keyword>
<accession>A0A2D0TA30</accession>
<keyword evidence="3" id="KW-0272">Extracellular matrix</keyword>
<evidence type="ECO:0000256" key="5">
    <source>
        <dbReference type="ARBA" id="ARBA00022737"/>
    </source>
</evidence>
<dbReference type="PROSITE" id="PS50234">
    <property type="entry name" value="VWFA"/>
    <property type="match status" value="1"/>
</dbReference>
<keyword evidence="7" id="KW-0325">Glycoprotein</keyword>
<feature type="compositionally biased region" description="Low complexity" evidence="8">
    <location>
        <begin position="909"/>
        <end position="931"/>
    </location>
</feature>
<name>A0A2D0TA30_ICTPU</name>
<dbReference type="SMART" id="SM00210">
    <property type="entry name" value="TSPN"/>
    <property type="match status" value="1"/>
</dbReference>
<dbReference type="AlphaFoldDB" id="A0A2D0TA30"/>
<dbReference type="InterPro" id="IPR013320">
    <property type="entry name" value="ConA-like_dom_sf"/>
</dbReference>
<feature type="chain" id="PRO_5013510800" evidence="9">
    <location>
        <begin position="21"/>
        <end position="957"/>
    </location>
</feature>
<dbReference type="FunFam" id="2.60.120.200:FF:000068">
    <property type="entry name" value="collagen alpha-1(XXI) chain isoform X1"/>
    <property type="match status" value="1"/>
</dbReference>
<evidence type="ECO:0000256" key="1">
    <source>
        <dbReference type="ARBA" id="ARBA00004498"/>
    </source>
</evidence>
<dbReference type="FunFam" id="3.40.50.410:FF:000004">
    <property type="entry name" value="collagen alpha-6(VI) chain"/>
    <property type="match status" value="1"/>
</dbReference>
<feature type="compositionally biased region" description="Low complexity" evidence="8">
    <location>
        <begin position="676"/>
        <end position="692"/>
    </location>
</feature>
<evidence type="ECO:0000256" key="4">
    <source>
        <dbReference type="ARBA" id="ARBA00022729"/>
    </source>
</evidence>
<dbReference type="Gene3D" id="2.60.120.200">
    <property type="match status" value="1"/>
</dbReference>
<dbReference type="PANTHER" id="PTHR24023">
    <property type="entry name" value="COLLAGEN ALPHA"/>
    <property type="match status" value="1"/>
</dbReference>
<dbReference type="STRING" id="7998.ENSIPUP00000014654"/>
<evidence type="ECO:0000313" key="10">
    <source>
        <dbReference type="Proteomes" id="UP000221080"/>
    </source>
</evidence>
<organism evidence="10 11">
    <name type="scientific">Ictalurus punctatus</name>
    <name type="common">Channel catfish</name>
    <name type="synonym">Silurus punctatus</name>
    <dbReference type="NCBI Taxonomy" id="7998"/>
    <lineage>
        <taxon>Eukaryota</taxon>
        <taxon>Metazoa</taxon>
        <taxon>Chordata</taxon>
        <taxon>Craniata</taxon>
        <taxon>Vertebrata</taxon>
        <taxon>Euteleostomi</taxon>
        <taxon>Actinopterygii</taxon>
        <taxon>Neopterygii</taxon>
        <taxon>Teleostei</taxon>
        <taxon>Ostariophysi</taxon>
        <taxon>Siluriformes</taxon>
        <taxon>Ictaluridae</taxon>
        <taxon>Ictalurus</taxon>
    </lineage>
</organism>
<dbReference type="Gene3D" id="3.40.50.410">
    <property type="entry name" value="von Willebrand factor, type A domain"/>
    <property type="match status" value="1"/>
</dbReference>
<feature type="region of interest" description="Disordered" evidence="8">
    <location>
        <begin position="819"/>
        <end position="931"/>
    </location>
</feature>
<dbReference type="SUPFAM" id="SSF49899">
    <property type="entry name" value="Concanavalin A-like lectins/glucanases"/>
    <property type="match status" value="1"/>
</dbReference>
<dbReference type="InterPro" id="IPR002035">
    <property type="entry name" value="VWF_A"/>
</dbReference>
<gene>
    <name evidence="11" type="primary">si:ch211-106n13.3</name>
</gene>
<reference evidence="11" key="2">
    <citation type="submission" date="2025-08" db="UniProtKB">
        <authorList>
            <consortium name="RefSeq"/>
        </authorList>
    </citation>
    <scope>IDENTIFICATION</scope>
    <source>
        <tissue evidence="11">Blood</tissue>
    </source>
</reference>
<dbReference type="GO" id="GO:0005581">
    <property type="term" value="C:collagen trimer"/>
    <property type="evidence" value="ECO:0007669"/>
    <property type="project" value="UniProtKB-KW"/>
</dbReference>
<feature type="region of interest" description="Disordered" evidence="8">
    <location>
        <begin position="432"/>
        <end position="791"/>
    </location>
</feature>
<proteinExistence type="predicted"/>
<dbReference type="CDD" id="cd01472">
    <property type="entry name" value="vWA_collagen"/>
    <property type="match status" value="1"/>
</dbReference>
<sequence>MRECYLGSLIVFLFLTHTKGHDQEDSQAGCSTTSNDLVYIIDGSSSLGIADFNTAKRWLVNITSGFDVSSRHTQVAVVQYSDTPRLEIPLGKHQDTQTLLRDIAAISYLGGKTQTGRAIKFATDHVFSVVNHTTKTTRNRIAVVLTDGRSQDDVVDPAMEAKAQNIVLFAVGVGDEITNAELVSMANKPSSTYVLHVEDYTSIGNIRDVMEQKLCEESVCPVRIPGTVNGQKGFDLISMMGIEVVAKKVQGSLVSERAYLLNPRLNLTRSTRGIFPEGLPPSYVFVATLQVKNPVHRMKFDLWRVLSEEGVKQVAVTLNGLDKSVTFTSTSTMKKEQTVIFNDRGIKRLFDTDWHQLKLLVRPKRITCFVDDAYVEEQLLEEAVPIYINGKTQVAKKVNIETTVPIVLQKLRLYCDPLQSERETACEIYSADDDRCPTDRSRAVEGCDCPSGKPGPPGLPGPMGFRGEKGREGPPGPDGKPGKLGERGPPGQPGRDGEKGEAGQPGQKGERGLAGPKGDMGIQGPPGRPGPPGPTGPGLPKWNDYGVEASKGIPWQQGEIGPPGKPGPQGEPGIPGNDGLPGQLGLKGEKGDVGEPGSDGQNGIPGMRGHPGETGPAGPQGERGLPGTPGSVGTKGPQGPPGPMGPPGLEGPVGPKGNSGPRGQDGVPGEPGSKGSQGEPGVQGPQGVMGLPGLKGHNGESGEPGPKGSQGEKGREGSPGLPGKPGEPGLRGSKGERGGAGDQGIRGADGKKGEIGLMGPAGPRGYPGNNGLPGQPGIPGYPGKPGKPPSEEHLMKICASVLQNQLPQLLQAMSPRGCQQCETIKGPPGDPGPPGSKGPTGTPGYPGRPGAQGYPGQPGAMGPVGPKGQIGPMGMKGAKGESHNGLPGPPGPPGLQGPRGQDGEGYSGPPGSTGKPGSPGIPGKRGPPGAAGVCDPSSCYMGYAGFVPTFKGLPPCS</sequence>
<dbReference type="InterPro" id="IPR036465">
    <property type="entry name" value="vWFA_dom_sf"/>
</dbReference>
<evidence type="ECO:0000256" key="8">
    <source>
        <dbReference type="SAM" id="MobiDB-lite"/>
    </source>
</evidence>
<dbReference type="KEGG" id="ipu:108280813"/>
<dbReference type="Pfam" id="PF00092">
    <property type="entry name" value="VWA"/>
    <property type="match status" value="1"/>
</dbReference>
<evidence type="ECO:0000256" key="6">
    <source>
        <dbReference type="ARBA" id="ARBA00023119"/>
    </source>
</evidence>
<feature type="compositionally biased region" description="Low complexity" evidence="8">
    <location>
        <begin position="837"/>
        <end position="863"/>
    </location>
</feature>
<dbReference type="RefSeq" id="XP_017351729.1">
    <property type="nucleotide sequence ID" value="XM_017496240.3"/>
</dbReference>
<protein>
    <submittedName>
        <fullName evidence="11">VWFA and Collagen domain-containing protein</fullName>
    </submittedName>
</protein>
<dbReference type="InterPro" id="IPR048287">
    <property type="entry name" value="TSPN-like_N"/>
</dbReference>